<dbReference type="PANTHER" id="PTHR43398:SF1">
    <property type="entry name" value="DOLICHOL-PHOSPHATE MANNOSYLTRANSFERASE SUBUNIT 1"/>
    <property type="match status" value="1"/>
</dbReference>
<dbReference type="Pfam" id="PF00535">
    <property type="entry name" value="Glycos_transf_2"/>
    <property type="match status" value="1"/>
</dbReference>
<name>A0ABP9MJK2_9MICO</name>
<dbReference type="InterPro" id="IPR039528">
    <property type="entry name" value="DPM1-like"/>
</dbReference>
<dbReference type="PANTHER" id="PTHR43398">
    <property type="entry name" value="DOLICHOL-PHOSPHATE MANNOSYLTRANSFERASE SUBUNIT 1"/>
    <property type="match status" value="1"/>
</dbReference>
<proteinExistence type="inferred from homology"/>
<dbReference type="EMBL" id="BAABKZ010000002">
    <property type="protein sequence ID" value="GAA5096266.1"/>
    <property type="molecule type" value="Genomic_DNA"/>
</dbReference>
<protein>
    <submittedName>
        <fullName evidence="5">Polyprenol monophosphomannose synthase</fullName>
    </submittedName>
</protein>
<comment type="similarity">
    <text evidence="1">Belongs to the glycosyltransferase 2 family.</text>
</comment>
<evidence type="ECO:0000256" key="2">
    <source>
        <dbReference type="ARBA" id="ARBA00022676"/>
    </source>
</evidence>
<dbReference type="Gene3D" id="3.90.550.10">
    <property type="entry name" value="Spore Coat Polysaccharide Biosynthesis Protein SpsA, Chain A"/>
    <property type="match status" value="1"/>
</dbReference>
<evidence type="ECO:0000256" key="3">
    <source>
        <dbReference type="ARBA" id="ARBA00022679"/>
    </source>
</evidence>
<sequence>MTTLAILPTYNELESLEGVVRRFRRSVPDVEVLIVDDDSPDGTGRLADRLADDRPNVHVIHRAVRTGLGGAYLEGFAWALREGFDVIVECDADGSHRPEELPRLLAAIETSDVVVGSRWTAGGAVEKNWPLSRRLLSRGGSAYARLMLRIRQKDATGGYRAYRAAALRALELESVSSQGYCFQIELLWRANRSGLRITEVPITFSDRTLGVSKMRGRIVAEAMWRVTRWGLATVLDPGSSPVLVNHA</sequence>
<dbReference type="RefSeq" id="WP_194414010.1">
    <property type="nucleotide sequence ID" value="NZ_BAABKZ010000002.1"/>
</dbReference>
<dbReference type="Proteomes" id="UP001501407">
    <property type="component" value="Unassembled WGS sequence"/>
</dbReference>
<evidence type="ECO:0000313" key="5">
    <source>
        <dbReference type="EMBL" id="GAA5096266.1"/>
    </source>
</evidence>
<keyword evidence="3" id="KW-0808">Transferase</keyword>
<dbReference type="InterPro" id="IPR001173">
    <property type="entry name" value="Glyco_trans_2-like"/>
</dbReference>
<organism evidence="5 6">
    <name type="scientific">Microbacterium yannicii</name>
    <dbReference type="NCBI Taxonomy" id="671622"/>
    <lineage>
        <taxon>Bacteria</taxon>
        <taxon>Bacillati</taxon>
        <taxon>Actinomycetota</taxon>
        <taxon>Actinomycetes</taxon>
        <taxon>Micrococcales</taxon>
        <taxon>Microbacteriaceae</taxon>
        <taxon>Microbacterium</taxon>
    </lineage>
</organism>
<keyword evidence="6" id="KW-1185">Reference proteome</keyword>
<evidence type="ECO:0000259" key="4">
    <source>
        <dbReference type="Pfam" id="PF00535"/>
    </source>
</evidence>
<feature type="domain" description="Glycosyltransferase 2-like" evidence="4">
    <location>
        <begin position="6"/>
        <end position="169"/>
    </location>
</feature>
<accession>A0ABP9MJK2</accession>
<gene>
    <name evidence="5" type="ORF">GCM10025760_29560</name>
</gene>
<dbReference type="SUPFAM" id="SSF53448">
    <property type="entry name" value="Nucleotide-diphospho-sugar transferases"/>
    <property type="match status" value="1"/>
</dbReference>
<comment type="caution">
    <text evidence="5">The sequence shown here is derived from an EMBL/GenBank/DDBJ whole genome shotgun (WGS) entry which is preliminary data.</text>
</comment>
<keyword evidence="2" id="KW-0328">Glycosyltransferase</keyword>
<dbReference type="CDD" id="cd06442">
    <property type="entry name" value="DPM1_like"/>
    <property type="match status" value="1"/>
</dbReference>
<dbReference type="InterPro" id="IPR029044">
    <property type="entry name" value="Nucleotide-diphossugar_trans"/>
</dbReference>
<reference evidence="6" key="1">
    <citation type="journal article" date="2019" name="Int. J. Syst. Evol. Microbiol.">
        <title>The Global Catalogue of Microorganisms (GCM) 10K type strain sequencing project: providing services to taxonomists for standard genome sequencing and annotation.</title>
        <authorList>
            <consortium name="The Broad Institute Genomics Platform"/>
            <consortium name="The Broad Institute Genome Sequencing Center for Infectious Disease"/>
            <person name="Wu L."/>
            <person name="Ma J."/>
        </authorList>
    </citation>
    <scope>NUCLEOTIDE SEQUENCE [LARGE SCALE GENOMIC DNA]</scope>
    <source>
        <strain evidence="6">JCM 18959</strain>
    </source>
</reference>
<evidence type="ECO:0000313" key="6">
    <source>
        <dbReference type="Proteomes" id="UP001501407"/>
    </source>
</evidence>
<evidence type="ECO:0000256" key="1">
    <source>
        <dbReference type="ARBA" id="ARBA00006739"/>
    </source>
</evidence>